<comment type="caution">
    <text evidence="2">The sequence shown here is derived from an EMBL/GenBank/DDBJ whole genome shotgun (WGS) entry which is preliminary data.</text>
</comment>
<reference evidence="2" key="1">
    <citation type="journal article" date="2019" name="bioRxiv">
        <title>The Genome of the Zebra Mussel, Dreissena polymorpha: A Resource for Invasive Species Research.</title>
        <authorList>
            <person name="McCartney M.A."/>
            <person name="Auch B."/>
            <person name="Kono T."/>
            <person name="Mallez S."/>
            <person name="Zhang Y."/>
            <person name="Obille A."/>
            <person name="Becker A."/>
            <person name="Abrahante J.E."/>
            <person name="Garbe J."/>
            <person name="Badalamenti J.P."/>
            <person name="Herman A."/>
            <person name="Mangelson H."/>
            <person name="Liachko I."/>
            <person name="Sullivan S."/>
            <person name="Sone E.D."/>
            <person name="Koren S."/>
            <person name="Silverstein K.A.T."/>
            <person name="Beckman K.B."/>
            <person name="Gohl D.M."/>
        </authorList>
    </citation>
    <scope>NUCLEOTIDE SEQUENCE</scope>
    <source>
        <strain evidence="2">Duluth1</strain>
        <tissue evidence="2">Whole animal</tissue>
    </source>
</reference>
<dbReference type="AlphaFoldDB" id="A0A9D4DW70"/>
<feature type="compositionally biased region" description="Low complexity" evidence="1">
    <location>
        <begin position="26"/>
        <end position="36"/>
    </location>
</feature>
<organism evidence="2 3">
    <name type="scientific">Dreissena polymorpha</name>
    <name type="common">Zebra mussel</name>
    <name type="synonym">Mytilus polymorpha</name>
    <dbReference type="NCBI Taxonomy" id="45954"/>
    <lineage>
        <taxon>Eukaryota</taxon>
        <taxon>Metazoa</taxon>
        <taxon>Spiralia</taxon>
        <taxon>Lophotrochozoa</taxon>
        <taxon>Mollusca</taxon>
        <taxon>Bivalvia</taxon>
        <taxon>Autobranchia</taxon>
        <taxon>Heteroconchia</taxon>
        <taxon>Euheterodonta</taxon>
        <taxon>Imparidentia</taxon>
        <taxon>Neoheterodontei</taxon>
        <taxon>Myida</taxon>
        <taxon>Dreissenoidea</taxon>
        <taxon>Dreissenidae</taxon>
        <taxon>Dreissena</taxon>
    </lineage>
</organism>
<keyword evidence="3" id="KW-1185">Reference proteome</keyword>
<evidence type="ECO:0000313" key="3">
    <source>
        <dbReference type="Proteomes" id="UP000828390"/>
    </source>
</evidence>
<evidence type="ECO:0000313" key="2">
    <source>
        <dbReference type="EMBL" id="KAH3768313.1"/>
    </source>
</evidence>
<dbReference type="EMBL" id="JAIWYP010000009">
    <property type="protein sequence ID" value="KAH3768313.1"/>
    <property type="molecule type" value="Genomic_DNA"/>
</dbReference>
<accession>A0A9D4DW70</accession>
<feature type="region of interest" description="Disordered" evidence="1">
    <location>
        <begin position="16"/>
        <end position="59"/>
    </location>
</feature>
<sequence>MEDVTKSAGAEIAKAALHNHDELDSDSSFESASSDIEIVEDSSNNTEDFTNDVGGSRPRLLDISENETYDDLSAVNNGNNSNKIAVEELSLQTSAIRAGIQNELDVNDSERALLFLRTMWNSTQNCPSINVLP</sequence>
<evidence type="ECO:0000256" key="1">
    <source>
        <dbReference type="SAM" id="MobiDB-lite"/>
    </source>
</evidence>
<reference evidence="2" key="2">
    <citation type="submission" date="2020-11" db="EMBL/GenBank/DDBJ databases">
        <authorList>
            <person name="McCartney M.A."/>
            <person name="Auch B."/>
            <person name="Kono T."/>
            <person name="Mallez S."/>
            <person name="Becker A."/>
            <person name="Gohl D.M."/>
            <person name="Silverstein K.A.T."/>
            <person name="Koren S."/>
            <person name="Bechman K.B."/>
            <person name="Herman A."/>
            <person name="Abrahante J.E."/>
            <person name="Garbe J."/>
        </authorList>
    </citation>
    <scope>NUCLEOTIDE SEQUENCE</scope>
    <source>
        <strain evidence="2">Duluth1</strain>
        <tissue evidence="2">Whole animal</tissue>
    </source>
</reference>
<name>A0A9D4DW70_DREPO</name>
<dbReference type="Proteomes" id="UP000828390">
    <property type="component" value="Unassembled WGS sequence"/>
</dbReference>
<gene>
    <name evidence="2" type="ORF">DPMN_169525</name>
</gene>
<proteinExistence type="predicted"/>
<protein>
    <submittedName>
        <fullName evidence="2">Uncharacterized protein</fullName>
    </submittedName>
</protein>